<name>A0ABT0LD23_9GAMM</name>
<dbReference type="PROSITE" id="PS00211">
    <property type="entry name" value="ABC_TRANSPORTER_1"/>
    <property type="match status" value="1"/>
</dbReference>
<evidence type="ECO:0000313" key="9">
    <source>
        <dbReference type="EMBL" id="MCL1125469.1"/>
    </source>
</evidence>
<dbReference type="Gene3D" id="3.40.50.300">
    <property type="entry name" value="P-loop containing nucleotide triphosphate hydrolases"/>
    <property type="match status" value="1"/>
</dbReference>
<dbReference type="Gene3D" id="2.40.50.100">
    <property type="match status" value="1"/>
</dbReference>
<evidence type="ECO:0000256" key="3">
    <source>
        <dbReference type="ARBA" id="ARBA00022741"/>
    </source>
</evidence>
<keyword evidence="3 7" id="KW-0547">Nucleotide-binding</keyword>
<dbReference type="InterPro" id="IPR027417">
    <property type="entry name" value="P-loop_NTPase"/>
</dbReference>
<dbReference type="InterPro" id="IPR017871">
    <property type="entry name" value="ABC_transporter-like_CS"/>
</dbReference>
<dbReference type="Proteomes" id="UP001203423">
    <property type="component" value="Unassembled WGS sequence"/>
</dbReference>
<organism evidence="9 10">
    <name type="scientific">Shewanella surugensis</name>
    <dbReference type="NCBI Taxonomy" id="212020"/>
    <lineage>
        <taxon>Bacteria</taxon>
        <taxon>Pseudomonadati</taxon>
        <taxon>Pseudomonadota</taxon>
        <taxon>Gammaproteobacteria</taxon>
        <taxon>Alteromonadales</taxon>
        <taxon>Shewanellaceae</taxon>
        <taxon>Shewanella</taxon>
    </lineage>
</organism>
<dbReference type="Pfam" id="PF00005">
    <property type="entry name" value="ABC_tran"/>
    <property type="match status" value="1"/>
</dbReference>
<dbReference type="RefSeq" id="WP_248940783.1">
    <property type="nucleotide sequence ID" value="NZ_JAKIKS010000050.1"/>
</dbReference>
<accession>A0ABT0LD23</accession>
<dbReference type="PROSITE" id="PS50893">
    <property type="entry name" value="ABC_TRANSPORTER_2"/>
    <property type="match status" value="1"/>
</dbReference>
<dbReference type="InterPro" id="IPR003593">
    <property type="entry name" value="AAA+_ATPase"/>
</dbReference>
<keyword evidence="6 7" id="KW-0472">Membrane</keyword>
<evidence type="ECO:0000256" key="6">
    <source>
        <dbReference type="ARBA" id="ARBA00023136"/>
    </source>
</evidence>
<keyword evidence="10" id="KW-1185">Reference proteome</keyword>
<feature type="domain" description="ABC transporter" evidence="8">
    <location>
        <begin position="8"/>
        <end position="239"/>
    </location>
</feature>
<dbReference type="InterPro" id="IPR005893">
    <property type="entry name" value="PotA-like"/>
</dbReference>
<gene>
    <name evidence="7" type="primary">potA</name>
    <name evidence="9" type="ORF">L2764_13520</name>
</gene>
<dbReference type="PANTHER" id="PTHR42781:SF6">
    <property type="entry name" value="SPERMIDINE_PUTRESCINE IMPORT ATP-BINDING PROTEIN POTA"/>
    <property type="match status" value="1"/>
</dbReference>
<dbReference type="EMBL" id="JAKIKS010000050">
    <property type="protein sequence ID" value="MCL1125469.1"/>
    <property type="molecule type" value="Genomic_DNA"/>
</dbReference>
<evidence type="ECO:0000256" key="1">
    <source>
        <dbReference type="ARBA" id="ARBA00022448"/>
    </source>
</evidence>
<evidence type="ECO:0000256" key="4">
    <source>
        <dbReference type="ARBA" id="ARBA00022840"/>
    </source>
</evidence>
<dbReference type="InterPro" id="IPR003439">
    <property type="entry name" value="ABC_transporter-like_ATP-bd"/>
</dbReference>
<comment type="subunit">
    <text evidence="7">The complex is composed of two ATP-binding proteins (PotA), two transmembrane proteins (PotB and PotC) and a solute-binding protein (PotD).</text>
</comment>
<dbReference type="SUPFAM" id="SSF52540">
    <property type="entry name" value="P-loop containing nucleoside triphosphate hydrolases"/>
    <property type="match status" value="1"/>
</dbReference>
<protein>
    <recommendedName>
        <fullName evidence="7">Spermidine/putrescine import ATP-binding protein PotA</fullName>
        <ecNumber evidence="7">7.6.2.11</ecNumber>
    </recommendedName>
</protein>
<evidence type="ECO:0000256" key="2">
    <source>
        <dbReference type="ARBA" id="ARBA00022475"/>
    </source>
</evidence>
<dbReference type="InterPro" id="IPR008995">
    <property type="entry name" value="Mo/tungstate-bd_C_term_dom"/>
</dbReference>
<keyword evidence="4 7" id="KW-0067">ATP-binding</keyword>
<dbReference type="InterPro" id="IPR013611">
    <property type="entry name" value="Transp-assoc_OB_typ2"/>
</dbReference>
<dbReference type="GO" id="GO:0005524">
    <property type="term" value="F:ATP binding"/>
    <property type="evidence" value="ECO:0007669"/>
    <property type="project" value="UniProtKB-KW"/>
</dbReference>
<keyword evidence="5 7" id="KW-1278">Translocase</keyword>
<dbReference type="PANTHER" id="PTHR42781">
    <property type="entry name" value="SPERMIDINE/PUTRESCINE IMPORT ATP-BINDING PROTEIN POTA"/>
    <property type="match status" value="1"/>
</dbReference>
<dbReference type="SMART" id="SM00382">
    <property type="entry name" value="AAA"/>
    <property type="match status" value="1"/>
</dbReference>
<dbReference type="SUPFAM" id="SSF50331">
    <property type="entry name" value="MOP-like"/>
    <property type="match status" value="1"/>
</dbReference>
<evidence type="ECO:0000256" key="5">
    <source>
        <dbReference type="ARBA" id="ARBA00022967"/>
    </source>
</evidence>
<dbReference type="EC" id="7.6.2.11" evidence="7"/>
<keyword evidence="2 7" id="KW-1003">Cell membrane</keyword>
<keyword evidence="1 7" id="KW-0813">Transport</keyword>
<dbReference type="NCBIfam" id="TIGR01187">
    <property type="entry name" value="potA"/>
    <property type="match status" value="1"/>
</dbReference>
<reference evidence="9 10" key="1">
    <citation type="submission" date="2022-01" db="EMBL/GenBank/DDBJ databases">
        <title>Whole genome-based taxonomy of the Shewanellaceae.</title>
        <authorList>
            <person name="Martin-Rodriguez A.J."/>
        </authorList>
    </citation>
    <scope>NUCLEOTIDE SEQUENCE [LARGE SCALE GENOMIC DNA]</scope>
    <source>
        <strain evidence="9 10">DSM 17177</strain>
    </source>
</reference>
<sequence>MANENVFLQFNAIKKSYDHKQLVVKDFNLSVAAGEFVTLLGPSGSGKTSVLMLVAGFEGVTSGDILINGVSIKCLAPHQRNIGMVFQNYALFPHMTVSQNLAYPLKVRKWPKKRIQSQINTFLEMIELTAFAKRYPSQLSGGQKQRVALARALIFEPSLVLMDEPLGALDKKLREQMQFEITRLHKQLQFTVLYVTHDQEEALTMSDRIAVFSEGIVQQCAKPYILYEHPDNAFVADFIGENNMIKGICHHQHEQHADIGILQNERIHAQTTARLKPNQACVISIRPEKISIKRLIEATPESIHHSLTATFYIKHYVGGYIRYYFQLSDGSTIMVKSLNVHHPLQLEPQEKVQLIWSIDHAHAFIIDSTT</sequence>
<evidence type="ECO:0000259" key="8">
    <source>
        <dbReference type="PROSITE" id="PS50893"/>
    </source>
</evidence>
<comment type="function">
    <text evidence="7">Part of the ABC transporter complex PotABCD involved in spermidine/putrescine import. Responsible for energy coupling to the transport system.</text>
</comment>
<comment type="caution">
    <text evidence="9">The sequence shown here is derived from an EMBL/GenBank/DDBJ whole genome shotgun (WGS) entry which is preliminary data.</text>
</comment>
<evidence type="ECO:0000256" key="7">
    <source>
        <dbReference type="RuleBase" id="RU364083"/>
    </source>
</evidence>
<dbReference type="InterPro" id="IPR050093">
    <property type="entry name" value="ABC_SmlMolc_Importer"/>
</dbReference>
<evidence type="ECO:0000313" key="10">
    <source>
        <dbReference type="Proteomes" id="UP001203423"/>
    </source>
</evidence>
<dbReference type="Pfam" id="PF08402">
    <property type="entry name" value="TOBE_2"/>
    <property type="match status" value="1"/>
</dbReference>
<comment type="similarity">
    <text evidence="7">Belongs to the ABC transporter superfamily. Spermidine/putrescine importer (TC 3.A.1.11.1) family.</text>
</comment>
<proteinExistence type="inferred from homology"/>
<comment type="catalytic activity">
    <reaction evidence="7">
        <text>ATP + H2O + polyamine-[polyamine-binding protein]Side 1 = ADP + phosphate + polyamineSide 2 + [polyamine-binding protein]Side 1.</text>
        <dbReference type="EC" id="7.6.2.11"/>
    </reaction>
</comment>